<dbReference type="KEGG" id="mfv:Mfer_0917"/>
<evidence type="ECO:0000256" key="2">
    <source>
        <dbReference type="ARBA" id="ARBA00001946"/>
    </source>
</evidence>
<evidence type="ECO:0000256" key="13">
    <source>
        <dbReference type="HAMAP-Rule" id="MF_00052"/>
    </source>
</evidence>
<dbReference type="InterPro" id="IPR001352">
    <property type="entry name" value="RNase_HII/HIII"/>
</dbReference>
<feature type="binding site" evidence="13 14">
    <location>
        <position position="7"/>
    </location>
    <ligand>
        <name>a divalent metal cation</name>
        <dbReference type="ChEBI" id="CHEBI:60240"/>
    </ligand>
</feature>
<dbReference type="EMBL" id="CP002278">
    <property type="protein sequence ID" value="ADP77715.1"/>
    <property type="molecule type" value="Genomic_DNA"/>
</dbReference>
<dbReference type="HAMAP" id="MF_00052_A">
    <property type="entry name" value="RNase_HII_A"/>
    <property type="match status" value="1"/>
</dbReference>
<dbReference type="SUPFAM" id="SSF53098">
    <property type="entry name" value="Ribonuclease H-like"/>
    <property type="match status" value="1"/>
</dbReference>
<gene>
    <name evidence="13" type="primary">rnhB</name>
    <name evidence="17" type="ordered locus">Mfer_0917</name>
</gene>
<reference evidence="17 18" key="1">
    <citation type="journal article" date="2010" name="Stand. Genomic Sci.">
        <title>Complete genome sequence of Methanothermus fervidus type strain (V24S).</title>
        <authorList>
            <person name="Anderson I."/>
            <person name="Djao O.D."/>
            <person name="Misra M."/>
            <person name="Chertkov O."/>
            <person name="Nolan M."/>
            <person name="Lucas S."/>
            <person name="Lapidus A."/>
            <person name="Del Rio T.G."/>
            <person name="Tice H."/>
            <person name="Cheng J.F."/>
            <person name="Tapia R."/>
            <person name="Han C."/>
            <person name="Goodwin L."/>
            <person name="Pitluck S."/>
            <person name="Liolios K."/>
            <person name="Ivanova N."/>
            <person name="Mavromatis K."/>
            <person name="Mikhailova N."/>
            <person name="Pati A."/>
            <person name="Brambilla E."/>
            <person name="Chen A."/>
            <person name="Palaniappan K."/>
            <person name="Land M."/>
            <person name="Hauser L."/>
            <person name="Chang Y.J."/>
            <person name="Jeffries C.D."/>
            <person name="Sikorski J."/>
            <person name="Spring S."/>
            <person name="Rohde M."/>
            <person name="Eichinger K."/>
            <person name="Huber H."/>
            <person name="Wirth R."/>
            <person name="Goker M."/>
            <person name="Detter J.C."/>
            <person name="Woyke T."/>
            <person name="Bristow J."/>
            <person name="Eisen J.A."/>
            <person name="Markowitz V."/>
            <person name="Hugenholtz P."/>
            <person name="Klenk H.P."/>
            <person name="Kyrpides N.C."/>
        </authorList>
    </citation>
    <scope>NUCLEOTIDE SEQUENCE [LARGE SCALE GENOMIC DNA]</scope>
    <source>
        <strain evidence="18">ATCC 43054 / DSM 2088 / JCM 10308 / V24 S</strain>
    </source>
</reference>
<evidence type="ECO:0000256" key="14">
    <source>
        <dbReference type="PROSITE-ProRule" id="PRU01319"/>
    </source>
</evidence>
<name>E3GZI3_METFV</name>
<dbReference type="Pfam" id="PF01351">
    <property type="entry name" value="RNase_HII"/>
    <property type="match status" value="1"/>
</dbReference>
<dbReference type="AlphaFoldDB" id="E3GZI3"/>
<dbReference type="GO" id="GO:0043137">
    <property type="term" value="P:DNA replication, removal of RNA primer"/>
    <property type="evidence" value="ECO:0007669"/>
    <property type="project" value="TreeGrafter"/>
</dbReference>
<dbReference type="GO" id="GO:0030145">
    <property type="term" value="F:manganese ion binding"/>
    <property type="evidence" value="ECO:0007669"/>
    <property type="project" value="UniProtKB-UniRule"/>
</dbReference>
<evidence type="ECO:0000256" key="9">
    <source>
        <dbReference type="ARBA" id="ARBA00022722"/>
    </source>
</evidence>
<feature type="binding site" evidence="13 14">
    <location>
        <position position="8"/>
    </location>
    <ligand>
        <name>a divalent metal cation</name>
        <dbReference type="ChEBI" id="CHEBI:60240"/>
    </ligand>
</feature>
<keyword evidence="18" id="KW-1185">Reference proteome</keyword>
<comment type="cofactor">
    <cofactor evidence="2">
        <name>Mg(2+)</name>
        <dbReference type="ChEBI" id="CHEBI:18420"/>
    </cofactor>
</comment>
<dbReference type="GO" id="GO:0006298">
    <property type="term" value="P:mismatch repair"/>
    <property type="evidence" value="ECO:0007669"/>
    <property type="project" value="TreeGrafter"/>
</dbReference>
<protein>
    <recommendedName>
        <fullName evidence="7 13">Ribonuclease HII</fullName>
        <shortName evidence="13">RNase HII</shortName>
        <ecNumber evidence="6 13">3.1.26.4</ecNumber>
    </recommendedName>
</protein>
<accession>E3GZI3</accession>
<keyword evidence="12 13" id="KW-0378">Hydrolase</keyword>
<dbReference type="InterPro" id="IPR020787">
    <property type="entry name" value="RNase_HII_arc"/>
</dbReference>
<evidence type="ECO:0000256" key="15">
    <source>
        <dbReference type="RuleBase" id="RU003515"/>
    </source>
</evidence>
<keyword evidence="9 13" id="KW-0540">Nuclease</keyword>
<evidence type="ECO:0000256" key="10">
    <source>
        <dbReference type="ARBA" id="ARBA00022723"/>
    </source>
</evidence>
<keyword evidence="11 13" id="KW-0255">Endonuclease</keyword>
<dbReference type="GO" id="GO:0003723">
    <property type="term" value="F:RNA binding"/>
    <property type="evidence" value="ECO:0007669"/>
    <property type="project" value="UniProtKB-UniRule"/>
</dbReference>
<dbReference type="HOGENOM" id="CLU_036532_0_4_2"/>
<comment type="cofactor">
    <cofactor evidence="13 14">
        <name>Mn(2+)</name>
        <dbReference type="ChEBI" id="CHEBI:29035"/>
    </cofactor>
    <cofactor evidence="13 14">
        <name>Mg(2+)</name>
        <dbReference type="ChEBI" id="CHEBI:18420"/>
    </cofactor>
    <text evidence="13 14">Manganese or magnesium. Binds 1 divalent metal ion per monomer in the absence of substrate. May bind a second metal ion after substrate binding.</text>
</comment>
<keyword evidence="8 13" id="KW-0963">Cytoplasm</keyword>
<evidence type="ECO:0000256" key="5">
    <source>
        <dbReference type="ARBA" id="ARBA00007383"/>
    </source>
</evidence>
<dbReference type="PROSITE" id="PS51975">
    <property type="entry name" value="RNASE_H_2"/>
    <property type="match status" value="1"/>
</dbReference>
<proteinExistence type="inferred from homology"/>
<dbReference type="InterPro" id="IPR036397">
    <property type="entry name" value="RNaseH_sf"/>
</dbReference>
<dbReference type="GO" id="GO:0005737">
    <property type="term" value="C:cytoplasm"/>
    <property type="evidence" value="ECO:0007669"/>
    <property type="project" value="UniProtKB-SubCell"/>
</dbReference>
<dbReference type="NCBIfam" id="TIGR00729">
    <property type="entry name" value="ribonuclease HII"/>
    <property type="match status" value="1"/>
</dbReference>
<evidence type="ECO:0000256" key="1">
    <source>
        <dbReference type="ARBA" id="ARBA00000077"/>
    </source>
</evidence>
<evidence type="ECO:0000259" key="16">
    <source>
        <dbReference type="PROSITE" id="PS51975"/>
    </source>
</evidence>
<evidence type="ECO:0000256" key="12">
    <source>
        <dbReference type="ARBA" id="ARBA00022801"/>
    </source>
</evidence>
<comment type="subcellular location">
    <subcellularLocation>
        <location evidence="4 13">Cytoplasm</location>
    </subcellularLocation>
</comment>
<feature type="domain" description="RNase H type-2" evidence="16">
    <location>
        <begin position="1"/>
        <end position="200"/>
    </location>
</feature>
<evidence type="ECO:0000256" key="8">
    <source>
        <dbReference type="ARBA" id="ARBA00022490"/>
    </source>
</evidence>
<comment type="catalytic activity">
    <reaction evidence="1 13 14 15">
        <text>Endonucleolytic cleavage to 5'-phosphomonoester.</text>
        <dbReference type="EC" id="3.1.26.4"/>
    </reaction>
</comment>
<organism evidence="17 18">
    <name type="scientific">Methanothermus fervidus (strain ATCC 43054 / DSM 2088 / JCM 10308 / V24 S)</name>
    <dbReference type="NCBI Taxonomy" id="523846"/>
    <lineage>
        <taxon>Archaea</taxon>
        <taxon>Methanobacteriati</taxon>
        <taxon>Methanobacteriota</taxon>
        <taxon>Methanomada group</taxon>
        <taxon>Methanobacteria</taxon>
        <taxon>Methanobacteriales</taxon>
        <taxon>Methanothermaceae</taxon>
        <taxon>Methanothermus</taxon>
    </lineage>
</organism>
<sequence>MSILGIDEAGRGPVLGPLIVCGVLVDDENKLKKLNVRDSKLLSPRRRKILAKEIKKVSKCFIVKIQAYEIDKLRIAGISLNEIERIAMSKIIKNANPKKVIVDSIDIKPKRLKKKLQKENIEVIVEHKADEKYPVVSAASIVAKVERDSEIEKLKKRYNCDLGSGYPNDPKTIKFLKKFKRSELPDFVRKTWNTVEKLCK</sequence>
<evidence type="ECO:0000313" key="17">
    <source>
        <dbReference type="EMBL" id="ADP77715.1"/>
    </source>
</evidence>
<dbReference type="PANTHER" id="PTHR10954:SF23">
    <property type="entry name" value="RIBONUCLEASE"/>
    <property type="match status" value="1"/>
</dbReference>
<dbReference type="STRING" id="523846.Mfer_0917"/>
<dbReference type="PANTHER" id="PTHR10954">
    <property type="entry name" value="RIBONUCLEASE H2 SUBUNIT A"/>
    <property type="match status" value="1"/>
</dbReference>
<dbReference type="InterPro" id="IPR012337">
    <property type="entry name" value="RNaseH-like_sf"/>
</dbReference>
<evidence type="ECO:0000256" key="4">
    <source>
        <dbReference type="ARBA" id="ARBA00004496"/>
    </source>
</evidence>
<evidence type="ECO:0000256" key="7">
    <source>
        <dbReference type="ARBA" id="ARBA00019179"/>
    </source>
</evidence>
<evidence type="ECO:0000256" key="6">
    <source>
        <dbReference type="ARBA" id="ARBA00012180"/>
    </source>
</evidence>
<evidence type="ECO:0000256" key="11">
    <source>
        <dbReference type="ARBA" id="ARBA00022759"/>
    </source>
</evidence>
<dbReference type="OrthoDB" id="33866at2157"/>
<dbReference type="EC" id="3.1.26.4" evidence="6 13"/>
<comment type="function">
    <text evidence="3 13 15">Endonuclease that specifically degrades the RNA of RNA-DNA hybrids.</text>
</comment>
<dbReference type="InterPro" id="IPR004649">
    <property type="entry name" value="RNase_H2_suA"/>
</dbReference>
<evidence type="ECO:0000313" key="18">
    <source>
        <dbReference type="Proteomes" id="UP000002315"/>
    </source>
</evidence>
<keyword evidence="10 13" id="KW-0479">Metal-binding</keyword>
<dbReference type="Gene3D" id="3.30.420.10">
    <property type="entry name" value="Ribonuclease H-like superfamily/Ribonuclease H"/>
    <property type="match status" value="1"/>
</dbReference>
<feature type="binding site" evidence="13 14">
    <location>
        <position position="103"/>
    </location>
    <ligand>
        <name>a divalent metal cation</name>
        <dbReference type="ChEBI" id="CHEBI:60240"/>
    </ligand>
</feature>
<dbReference type="Proteomes" id="UP000002315">
    <property type="component" value="Chromosome"/>
</dbReference>
<evidence type="ECO:0000256" key="3">
    <source>
        <dbReference type="ARBA" id="ARBA00004065"/>
    </source>
</evidence>
<dbReference type="GO" id="GO:0032299">
    <property type="term" value="C:ribonuclease H2 complex"/>
    <property type="evidence" value="ECO:0007669"/>
    <property type="project" value="TreeGrafter"/>
</dbReference>
<comment type="similarity">
    <text evidence="5 13 15">Belongs to the RNase HII family.</text>
</comment>
<dbReference type="CDD" id="cd07180">
    <property type="entry name" value="RNase_HII_archaea_like"/>
    <property type="match status" value="1"/>
</dbReference>
<dbReference type="InterPro" id="IPR024567">
    <property type="entry name" value="RNase_HII/HIII_dom"/>
</dbReference>
<dbReference type="GO" id="GO:0004523">
    <property type="term" value="F:RNA-DNA hybrid ribonuclease activity"/>
    <property type="evidence" value="ECO:0007669"/>
    <property type="project" value="UniProtKB-UniRule"/>
</dbReference>
<keyword evidence="13" id="KW-0464">Manganese</keyword>